<dbReference type="Gene3D" id="2.60.40.10">
    <property type="entry name" value="Immunoglobulins"/>
    <property type="match status" value="3"/>
</dbReference>
<dbReference type="SUPFAM" id="SSF89260">
    <property type="entry name" value="Collagen-binding domain"/>
    <property type="match status" value="1"/>
</dbReference>
<name>A0A8I1MFE3_9BACI</name>
<feature type="signal peptide" evidence="1">
    <location>
        <begin position="1"/>
        <end position="26"/>
    </location>
</feature>
<comment type="caution">
    <text evidence="3">The sequence shown here is derived from an EMBL/GenBank/DDBJ whole genome shotgun (WGS) entry which is preliminary data.</text>
</comment>
<evidence type="ECO:0000259" key="2">
    <source>
        <dbReference type="Pfam" id="PF17936"/>
    </source>
</evidence>
<reference evidence="3" key="1">
    <citation type="submission" date="2020-12" db="EMBL/GenBank/DDBJ databases">
        <title>PHA producing bacteria isolated from mangrove.</title>
        <authorList>
            <person name="Zheng W."/>
            <person name="Yu S."/>
            <person name="Huang Y."/>
        </authorList>
    </citation>
    <scope>NUCLEOTIDE SEQUENCE</scope>
    <source>
        <strain evidence="3">GN22-4</strain>
    </source>
</reference>
<dbReference type="GeneID" id="93682611"/>
<dbReference type="AlphaFoldDB" id="A0A8I1MFE3"/>
<feature type="domain" description="Bacterial Ig" evidence="2">
    <location>
        <begin position="311"/>
        <end position="386"/>
    </location>
</feature>
<dbReference type="Pfam" id="PF17936">
    <property type="entry name" value="Big_6"/>
    <property type="match status" value="3"/>
</dbReference>
<dbReference type="EMBL" id="JAEMWV010000005">
    <property type="protein sequence ID" value="MBN8252165.1"/>
    <property type="molecule type" value="Genomic_DNA"/>
</dbReference>
<evidence type="ECO:0000256" key="1">
    <source>
        <dbReference type="SAM" id="SignalP"/>
    </source>
</evidence>
<dbReference type="Gene3D" id="2.60.120.380">
    <property type="match status" value="1"/>
</dbReference>
<dbReference type="GO" id="GO:0008233">
    <property type="term" value="F:peptidase activity"/>
    <property type="evidence" value="ECO:0007669"/>
    <property type="project" value="UniProtKB-KW"/>
</dbReference>
<dbReference type="NCBIfam" id="NF033510">
    <property type="entry name" value="Ca_tandemer"/>
    <property type="match status" value="3"/>
</dbReference>
<gene>
    <name evidence="3" type="ORF">JF537_11325</name>
</gene>
<feature type="chain" id="PRO_5034024291" evidence="1">
    <location>
        <begin position="27"/>
        <end position="476"/>
    </location>
</feature>
<dbReference type="Proteomes" id="UP000664578">
    <property type="component" value="Unassembled WGS sequence"/>
</dbReference>
<feature type="domain" description="Bacterial Ig" evidence="2">
    <location>
        <begin position="396"/>
        <end position="473"/>
    </location>
</feature>
<organism evidence="3 4">
    <name type="scientific">Priestia flexa</name>
    <dbReference type="NCBI Taxonomy" id="86664"/>
    <lineage>
        <taxon>Bacteria</taxon>
        <taxon>Bacillati</taxon>
        <taxon>Bacillota</taxon>
        <taxon>Bacilli</taxon>
        <taxon>Bacillales</taxon>
        <taxon>Bacillaceae</taxon>
        <taxon>Priestia</taxon>
    </lineage>
</organism>
<evidence type="ECO:0000313" key="3">
    <source>
        <dbReference type="EMBL" id="MBN8252165.1"/>
    </source>
</evidence>
<sequence length="476" mass="50518">MSKKKVVTALTAGLLVSSLSMGTGYAEENNYDVSKKTIEEQAEVSKKLEKNIVKPEIINEVKSDVLKSLNMPAPFSNKAAKSLQRSSVSFDNEEIVFESEPNDDFHTANIMSYGNTVIGQLLPLYDLDMYKVNVPTAGAFIIAGGASSPAIDLGFTVTEKDYKDNNNVSYLGSEFDEEIETQVYQVNKAGTYYVPVIDFDNIDDLDDNSEEDIYILSAAFVDNVAPAKPVVNQVTNNDKVITGKAEANSTVTVNVGKNRIGYAKANASGSFSVSIPAQKVGTTLNVTAKDAAGNVSSLTYVKVTSVDVTPPAKPIVNQVDDNDKVITGKAEANSMVTVNVGKNRIGYVKASSNGSFSVGIPIQKAGTTLNVTAKDAAGNVSSLSYVKVVKADMTPPAKPTVNKVKETDKVVTGKAEANSTVTVNAGKNRLGYAKANSKGVYSVKIAAQKKGTLLNVTAKDAAGNVSKLSYVTVVKR</sequence>
<proteinExistence type="predicted"/>
<feature type="domain" description="Bacterial Ig" evidence="2">
    <location>
        <begin position="225"/>
        <end position="303"/>
    </location>
</feature>
<dbReference type="GO" id="GO:0006508">
    <property type="term" value="P:proteolysis"/>
    <property type="evidence" value="ECO:0007669"/>
    <property type="project" value="UniProtKB-KW"/>
</dbReference>
<dbReference type="InterPro" id="IPR013783">
    <property type="entry name" value="Ig-like_fold"/>
</dbReference>
<keyword evidence="3" id="KW-0645">Protease</keyword>
<dbReference type="InterPro" id="IPR041498">
    <property type="entry name" value="Big_6"/>
</dbReference>
<dbReference type="RefSeq" id="WP_119542664.1">
    <property type="nucleotide sequence ID" value="NZ_CM125968.1"/>
</dbReference>
<keyword evidence="1" id="KW-0732">Signal</keyword>
<accession>A0A8I1MFE3</accession>
<protein>
    <submittedName>
        <fullName evidence="3">Protease</fullName>
    </submittedName>
</protein>
<evidence type="ECO:0000313" key="4">
    <source>
        <dbReference type="Proteomes" id="UP000664578"/>
    </source>
</evidence>
<keyword evidence="3" id="KW-0378">Hydrolase</keyword>